<feature type="transmembrane region" description="Helical" evidence="7">
    <location>
        <begin position="584"/>
        <end position="601"/>
    </location>
</feature>
<feature type="transmembrane region" description="Helical" evidence="7">
    <location>
        <begin position="180"/>
        <end position="199"/>
    </location>
</feature>
<name>A0ABQ8I350_9ROSI</name>
<feature type="transmembrane region" description="Helical" evidence="7">
    <location>
        <begin position="205"/>
        <end position="228"/>
    </location>
</feature>
<dbReference type="Pfam" id="PF01554">
    <property type="entry name" value="MatE"/>
    <property type="match status" value="4"/>
</dbReference>
<feature type="transmembrane region" description="Helical" evidence="7">
    <location>
        <begin position="150"/>
        <end position="168"/>
    </location>
</feature>
<dbReference type="EMBL" id="JAFEMO010000005">
    <property type="protein sequence ID" value="KAH7571067.1"/>
    <property type="molecule type" value="Genomic_DNA"/>
</dbReference>
<dbReference type="Proteomes" id="UP000827721">
    <property type="component" value="Unassembled WGS sequence"/>
</dbReference>
<feature type="transmembrane region" description="Helical" evidence="7">
    <location>
        <begin position="613"/>
        <end position="636"/>
    </location>
</feature>
<comment type="similarity">
    <text evidence="2 7">Belongs to the multi antimicrobial extrusion (MATE) (TC 2.A.66.1) family.</text>
</comment>
<feature type="transmembrane region" description="Helical" evidence="7">
    <location>
        <begin position="468"/>
        <end position="493"/>
    </location>
</feature>
<feature type="transmembrane region" description="Helical" evidence="7">
    <location>
        <begin position="105"/>
        <end position="130"/>
    </location>
</feature>
<comment type="subcellular location">
    <subcellularLocation>
        <location evidence="1">Membrane</location>
        <topology evidence="1">Multi-pass membrane protein</topology>
    </subcellularLocation>
</comment>
<reference evidence="8 9" key="1">
    <citation type="submission" date="2021-02" db="EMBL/GenBank/DDBJ databases">
        <title>Plant Genome Project.</title>
        <authorList>
            <person name="Zhang R.-G."/>
        </authorList>
    </citation>
    <scope>NUCLEOTIDE SEQUENCE [LARGE SCALE GENOMIC DNA]</scope>
    <source>
        <tissue evidence="8">Leaves</tissue>
    </source>
</reference>
<evidence type="ECO:0000313" key="9">
    <source>
        <dbReference type="Proteomes" id="UP000827721"/>
    </source>
</evidence>
<evidence type="ECO:0000256" key="7">
    <source>
        <dbReference type="RuleBase" id="RU004914"/>
    </source>
</evidence>
<accession>A0ABQ8I350</accession>
<feature type="transmembrane region" description="Helical" evidence="7">
    <location>
        <begin position="288"/>
        <end position="310"/>
    </location>
</feature>
<keyword evidence="6 7" id="KW-0472">Membrane</keyword>
<keyword evidence="5 7" id="KW-1133">Transmembrane helix</keyword>
<dbReference type="InterPro" id="IPR002528">
    <property type="entry name" value="MATE_fam"/>
</dbReference>
<dbReference type="PANTHER" id="PTHR11206">
    <property type="entry name" value="MULTIDRUG RESISTANCE PROTEIN"/>
    <property type="match status" value="1"/>
</dbReference>
<dbReference type="CDD" id="cd13132">
    <property type="entry name" value="MATE_eukaryotic"/>
    <property type="match status" value="2"/>
</dbReference>
<organism evidence="8 9">
    <name type="scientific">Xanthoceras sorbifolium</name>
    <dbReference type="NCBI Taxonomy" id="99658"/>
    <lineage>
        <taxon>Eukaryota</taxon>
        <taxon>Viridiplantae</taxon>
        <taxon>Streptophyta</taxon>
        <taxon>Embryophyta</taxon>
        <taxon>Tracheophyta</taxon>
        <taxon>Spermatophyta</taxon>
        <taxon>Magnoliopsida</taxon>
        <taxon>eudicotyledons</taxon>
        <taxon>Gunneridae</taxon>
        <taxon>Pentapetalae</taxon>
        <taxon>rosids</taxon>
        <taxon>malvids</taxon>
        <taxon>Sapindales</taxon>
        <taxon>Sapindaceae</taxon>
        <taxon>Xanthoceroideae</taxon>
        <taxon>Xanthoceras</taxon>
    </lineage>
</organism>
<feature type="transmembrane region" description="Helical" evidence="7">
    <location>
        <begin position="499"/>
        <end position="521"/>
    </location>
</feature>
<dbReference type="NCBIfam" id="TIGR00797">
    <property type="entry name" value="matE"/>
    <property type="match status" value="2"/>
</dbReference>
<keyword evidence="4 7" id="KW-0812">Transmembrane</keyword>
<keyword evidence="3" id="KW-0813">Transport</keyword>
<keyword evidence="9" id="KW-1185">Reference proteome</keyword>
<dbReference type="InterPro" id="IPR045069">
    <property type="entry name" value="MATE_euk"/>
</dbReference>
<proteinExistence type="inferred from homology"/>
<feature type="transmembrane region" description="Helical" evidence="7">
    <location>
        <begin position="780"/>
        <end position="807"/>
    </location>
</feature>
<feature type="transmembrane region" description="Helical" evidence="7">
    <location>
        <begin position="30"/>
        <end position="50"/>
    </location>
</feature>
<evidence type="ECO:0000256" key="6">
    <source>
        <dbReference type="ARBA" id="ARBA00023136"/>
    </source>
</evidence>
<feature type="transmembrane region" description="Helical" evidence="7">
    <location>
        <begin position="330"/>
        <end position="350"/>
    </location>
</feature>
<evidence type="ECO:0000256" key="1">
    <source>
        <dbReference type="ARBA" id="ARBA00004141"/>
    </source>
</evidence>
<feature type="transmembrane region" description="Helical" evidence="7">
    <location>
        <begin position="249"/>
        <end position="268"/>
    </location>
</feature>
<feature type="transmembrane region" description="Helical" evidence="7">
    <location>
        <begin position="542"/>
        <end position="564"/>
    </location>
</feature>
<comment type="caution">
    <text evidence="8">The sequence shown here is derived from an EMBL/GenBank/DDBJ whole genome shotgun (WGS) entry which is preliminary data.</text>
</comment>
<feature type="transmembrane region" description="Helical" evidence="7">
    <location>
        <begin position="370"/>
        <end position="391"/>
    </location>
</feature>
<gene>
    <name evidence="8" type="ORF">JRO89_XS05G0247200</name>
</gene>
<evidence type="ECO:0000256" key="5">
    <source>
        <dbReference type="ARBA" id="ARBA00022989"/>
    </source>
</evidence>
<feature type="transmembrane region" description="Helical" evidence="7">
    <location>
        <begin position="62"/>
        <end position="84"/>
    </location>
</feature>
<protein>
    <recommendedName>
        <fullName evidence="7">Protein DETOXIFICATION</fullName>
    </recommendedName>
    <alternativeName>
        <fullName evidence="7">Multidrug and toxic compound extrusion protein</fullName>
    </alternativeName>
</protein>
<evidence type="ECO:0000313" key="8">
    <source>
        <dbReference type="EMBL" id="KAH7571067.1"/>
    </source>
</evidence>
<evidence type="ECO:0000256" key="2">
    <source>
        <dbReference type="ARBA" id="ARBA00010199"/>
    </source>
</evidence>
<evidence type="ECO:0000256" key="3">
    <source>
        <dbReference type="ARBA" id="ARBA00022448"/>
    </source>
</evidence>
<evidence type="ECO:0000256" key="4">
    <source>
        <dbReference type="ARBA" id="ARBA00022692"/>
    </source>
</evidence>
<feature type="transmembrane region" description="Helical" evidence="7">
    <location>
        <begin position="648"/>
        <end position="667"/>
    </location>
</feature>
<sequence length="838" mass="91401">MEEGLLVVKEGGEERREDDLNATFEQVKKLGCLAAPMVAVNLSQYFLQVISTMMVGHLGGELFLSSTAIATSFCAVTGFSLLFGMSTAMETLCGQNFGAKQYHKLGIQFQTAMFSLILVSLPVTLLWVNMGKLLLFLGQDPAISHEAGKFTAWLIPALFGYAALQPLVRFLQVQSLITPMLISSCAVVCFHVVICWALVLKFELYNVGAALAIGMSYWLNVLILGLYMTYSPTCARTRVPLSMELFRGIGEFFSLAIPSAFMICLEWWSFEFLTLLSGLLPNPKLETSVLSVCLSTTTTLFTIPDGLGAAASTRVSNELGAGNHRVARTVVRSVILLTVLEVLALSSVLFASQHVFGIARGCGWQELGAYVNLTAYYVVGIPVAAILGFWLQMRGQGLWIGILIGSKGKTKNIRENIFSTKPVNSMRNTDNMERGWSFKEGEEEGRECYSSSNCAATLGLYIEEVKNLGCIAAPMVVVNLSLYFLQIISVMMVGHLSELSLSSTAIAMSFCAVTGFSLLFGMSNAMETLSGQAFGAKRYRKVAVQTHTAIFSLILVCLPVTLLWVNMEKLLLFTGQDPAISHEAGKFTVWLVPALFAYAALQPLVRYFQVQGLIYPMLVSSCASFCFHVLICWALVLKFELNNVGAALSIGVSYWLNVLILGLYMTYSSTCTQTRVPVSMELFQGIGEFFRLAIPSAFMACTYKQVNDCSLEWWSLEFLTIVSGLLPNPRLETSVLSVCLAITTTVFTIPDGLGAAASTRVSNELGAGNPRKALVAVRSVMLLTVLETAIVSSILFASQSVFGYVFSNEKEVVDYVTDMARLICLFVVLNGLQAVLSG</sequence>